<evidence type="ECO:0000313" key="2">
    <source>
        <dbReference type="Proteomes" id="UP000032141"/>
    </source>
</evidence>
<dbReference type="Gramene" id="Bo9g058640.1">
    <property type="protein sequence ID" value="Bo9g058640.1"/>
    <property type="gene ID" value="Bo9g058640"/>
</dbReference>
<proteinExistence type="predicted"/>
<reference evidence="1 2" key="1">
    <citation type="journal article" date="2014" name="Genome Biol.">
        <title>Transcriptome and methylome profiling reveals relics of genome dominance in the mesopolyploid Brassica oleracea.</title>
        <authorList>
            <person name="Parkin I.A."/>
            <person name="Koh C."/>
            <person name="Tang H."/>
            <person name="Robinson S.J."/>
            <person name="Kagale S."/>
            <person name="Clarke W.E."/>
            <person name="Town C.D."/>
            <person name="Nixon J."/>
            <person name="Krishnakumar V."/>
            <person name="Bidwell S.L."/>
            <person name="Denoeud F."/>
            <person name="Belcram H."/>
            <person name="Links M.G."/>
            <person name="Just J."/>
            <person name="Clarke C."/>
            <person name="Bender T."/>
            <person name="Huebert T."/>
            <person name="Mason A.S."/>
            <person name="Pires J.C."/>
            <person name="Barker G."/>
            <person name="Moore J."/>
            <person name="Walley P.G."/>
            <person name="Manoli S."/>
            <person name="Batley J."/>
            <person name="Edwards D."/>
            <person name="Nelson M.N."/>
            <person name="Wang X."/>
            <person name="Paterson A.H."/>
            <person name="King G."/>
            <person name="Bancroft I."/>
            <person name="Chalhoub B."/>
            <person name="Sharpe A.G."/>
        </authorList>
    </citation>
    <scope>NUCLEOTIDE SEQUENCE</scope>
    <source>
        <strain evidence="1 2">cv. TO1000</strain>
    </source>
</reference>
<keyword evidence="2" id="KW-1185">Reference proteome</keyword>
<name>A0A0D3E640_BRAOL</name>
<evidence type="ECO:0000313" key="1">
    <source>
        <dbReference type="EnsemblPlants" id="Bo9g058640.1"/>
    </source>
</evidence>
<dbReference type="Proteomes" id="UP000032141">
    <property type="component" value="Chromosome C9"/>
</dbReference>
<reference evidence="1" key="2">
    <citation type="submission" date="2015-03" db="UniProtKB">
        <authorList>
            <consortium name="EnsemblPlants"/>
        </authorList>
    </citation>
    <scope>IDENTIFICATION</scope>
</reference>
<dbReference type="AlphaFoldDB" id="A0A0D3E640"/>
<sequence length="52" mass="6367">MISWNLRVDIDVILFFKVKHMTLSFIYFTGNTRNSFQTKKRFLSYRIIPYIC</sequence>
<accession>A0A0D3E640</accession>
<protein>
    <submittedName>
        <fullName evidence="1">Uncharacterized protein</fullName>
    </submittedName>
</protein>
<organism evidence="1 2">
    <name type="scientific">Brassica oleracea var. oleracea</name>
    <dbReference type="NCBI Taxonomy" id="109376"/>
    <lineage>
        <taxon>Eukaryota</taxon>
        <taxon>Viridiplantae</taxon>
        <taxon>Streptophyta</taxon>
        <taxon>Embryophyta</taxon>
        <taxon>Tracheophyta</taxon>
        <taxon>Spermatophyta</taxon>
        <taxon>Magnoliopsida</taxon>
        <taxon>eudicotyledons</taxon>
        <taxon>Gunneridae</taxon>
        <taxon>Pentapetalae</taxon>
        <taxon>rosids</taxon>
        <taxon>malvids</taxon>
        <taxon>Brassicales</taxon>
        <taxon>Brassicaceae</taxon>
        <taxon>Brassiceae</taxon>
        <taxon>Brassica</taxon>
    </lineage>
</organism>
<dbReference type="EnsemblPlants" id="Bo9g058640.1">
    <property type="protein sequence ID" value="Bo9g058640.1"/>
    <property type="gene ID" value="Bo9g058640"/>
</dbReference>
<dbReference type="HOGENOM" id="CLU_3090041_0_0_1"/>